<protein>
    <submittedName>
        <fullName evidence="4">SIMPL domain-containing protein</fullName>
    </submittedName>
</protein>
<dbReference type="EMBL" id="JGYD01000025">
    <property type="protein sequence ID" value="KSV17135.1"/>
    <property type="molecule type" value="Genomic_DNA"/>
</dbReference>
<dbReference type="AlphaFoldDB" id="A0A0V8M037"/>
<dbReference type="PATRIC" id="fig|61435.5.peg.1341"/>
<dbReference type="Proteomes" id="UP000218257">
    <property type="component" value="Chromosome"/>
</dbReference>
<dbReference type="PROSITE" id="PS51257">
    <property type="entry name" value="PROKAR_LIPOPROTEIN"/>
    <property type="match status" value="1"/>
</dbReference>
<evidence type="ECO:0000256" key="1">
    <source>
        <dbReference type="SAM" id="SignalP"/>
    </source>
</evidence>
<dbReference type="Proteomes" id="UP000053577">
    <property type="component" value="Unassembled WGS sequence"/>
</dbReference>
<dbReference type="Gene3D" id="3.30.110.170">
    <property type="entry name" value="Protein of unknown function (DUF541), domain 1"/>
    <property type="match status" value="1"/>
</dbReference>
<evidence type="ECO:0000313" key="4">
    <source>
        <dbReference type="EMBL" id="WRO06873.1"/>
    </source>
</evidence>
<dbReference type="OrthoDB" id="9785192at2"/>
<dbReference type="InterPro" id="IPR052022">
    <property type="entry name" value="26kDa_periplasmic_antigen"/>
</dbReference>
<feature type="signal peptide" evidence="1">
    <location>
        <begin position="1"/>
        <end position="19"/>
    </location>
</feature>
<dbReference type="InterPro" id="IPR007497">
    <property type="entry name" value="SIMPL/DUF541"/>
</dbReference>
<dbReference type="EMBL" id="CP141531">
    <property type="protein sequence ID" value="WRO06873.1"/>
    <property type="molecule type" value="Genomic_DNA"/>
</dbReference>
<dbReference type="EMBL" id="AP017649">
    <property type="protein sequence ID" value="BAZ97606.1"/>
    <property type="molecule type" value="Genomic_DNA"/>
</dbReference>
<dbReference type="PANTHER" id="PTHR34387">
    <property type="entry name" value="SLR1258 PROTEIN"/>
    <property type="match status" value="1"/>
</dbReference>
<feature type="chain" id="PRO_5015049048" evidence="1">
    <location>
        <begin position="20"/>
        <end position="254"/>
    </location>
</feature>
<evidence type="ECO:0000313" key="6">
    <source>
        <dbReference type="Proteomes" id="UP000218257"/>
    </source>
</evidence>
<reference evidence="3 5" key="1">
    <citation type="journal article" date="2015" name="Sci. Rep.">
        <title>A comparative genomics and reductive dehalogenase gene transcription study of two chloroethene-respiring bacteria, Dehalococcoides mccartyi strains MB and 11a.</title>
        <authorList>
            <person name="Low A."/>
            <person name="Shen Z."/>
            <person name="Cheng D."/>
            <person name="Rogers M.J."/>
            <person name="Lee P.K."/>
            <person name="He J."/>
        </authorList>
    </citation>
    <scope>NUCLEOTIDE SEQUENCE [LARGE SCALE GENOMIC DNA]</scope>
    <source>
        <strain evidence="3 5">MB</strain>
    </source>
</reference>
<reference evidence="2 6" key="2">
    <citation type="journal article" date="2017" name="Sci. Rep.">
        <title>Isolation and genomic characterization of a Dehalococcoides strain suggests genomic rearrangement during culture.</title>
        <authorList>
            <person name="Yohda M."/>
            <person name="Ikegami K."/>
            <person name="Aita Y."/>
            <person name="Kitajima M."/>
            <person name="Takechi A."/>
            <person name="Iwamoto M."/>
            <person name="Fukuda T."/>
            <person name="Tamura N."/>
            <person name="Shibasaki J."/>
            <person name="Koike S."/>
            <person name="Komatsu D."/>
            <person name="Miyagi S."/>
            <person name="Nishimura M."/>
            <person name="Uchino Y."/>
            <person name="Shiroma A."/>
            <person name="Shimoji M."/>
            <person name="Tamotsu H."/>
            <person name="Ashimine N."/>
            <person name="Shinzato M."/>
            <person name="Ohki S."/>
            <person name="Nakano K."/>
            <person name="Teruya K."/>
            <person name="Satou K."/>
            <person name="Hirano T."/>
            <person name="Yagi O."/>
        </authorList>
    </citation>
    <scope>NUCLEOTIDE SEQUENCE [LARGE SCALE GENOMIC DNA]</scope>
    <source>
        <strain evidence="2 6">UCH-ATV1</strain>
    </source>
</reference>
<dbReference type="PANTHER" id="PTHR34387:SF1">
    <property type="entry name" value="PERIPLASMIC IMMUNOGENIC PROTEIN"/>
    <property type="match status" value="1"/>
</dbReference>
<gene>
    <name evidence="3" type="ORF">DA01_06815</name>
    <name evidence="2" type="ORF">DEHALATV1_0978</name>
    <name evidence="4" type="ORF">VLL09_05660</name>
</gene>
<name>A0A0V8M037_9CHLR</name>
<dbReference type="GO" id="GO:0006974">
    <property type="term" value="P:DNA damage response"/>
    <property type="evidence" value="ECO:0007669"/>
    <property type="project" value="TreeGrafter"/>
</dbReference>
<evidence type="ECO:0000313" key="3">
    <source>
        <dbReference type="EMBL" id="KSV17135.1"/>
    </source>
</evidence>
<evidence type="ECO:0000313" key="2">
    <source>
        <dbReference type="EMBL" id="BAZ97606.1"/>
    </source>
</evidence>
<dbReference type="RefSeq" id="WP_041342567.1">
    <property type="nucleotide sequence ID" value="NZ_AP017649.1"/>
</dbReference>
<evidence type="ECO:0000313" key="5">
    <source>
        <dbReference type="Proteomes" id="UP000053577"/>
    </source>
</evidence>
<sequence>MDKKILLPIVSGLLVVSLAGGVVGCAASTTDETDTTDSPGVIWSQQNTGVWVNGSGEVVVSPDVAILTLGVESMGASIDAAQAQAAQAMNAIINSLKANGVLETDIKTSSYYISPVTEWVDNRSTIIGYRVSNQAEVKIRQIAQTGSILDEAVRAGGDDSRVNGLYFSIDDPSAAYEQARTLAIQDAKARAEQMASVAGISLGKLIYITETSNYIPRWDYSKDTGMVSSAPEITPISSGETTVTVTVQAVYSIK</sequence>
<organism evidence="3 5">
    <name type="scientific">Dehalococcoides mccartyi</name>
    <dbReference type="NCBI Taxonomy" id="61435"/>
    <lineage>
        <taxon>Bacteria</taxon>
        <taxon>Bacillati</taxon>
        <taxon>Chloroflexota</taxon>
        <taxon>Dehalococcoidia</taxon>
        <taxon>Dehalococcoidales</taxon>
        <taxon>Dehalococcoidaceae</taxon>
        <taxon>Dehalococcoides</taxon>
    </lineage>
</organism>
<proteinExistence type="predicted"/>
<keyword evidence="1" id="KW-0732">Signal</keyword>
<dbReference type="Proteomes" id="UP001327986">
    <property type="component" value="Chromosome"/>
</dbReference>
<accession>A0A0V8M037</accession>
<reference evidence="4" key="3">
    <citation type="submission" date="2023-12" db="EMBL/GenBank/DDBJ databases">
        <title>Isolation of organohalide respiring bacteria Dehalococcoides mccartyi strain GPTCE1 in groundwater collected near a chemical plant in Suzhou, China.</title>
        <authorList>
            <person name="Liu G."/>
        </authorList>
    </citation>
    <scope>NUCLEOTIDE SEQUENCE</scope>
    <source>
        <strain evidence="4">GPTCE1</strain>
    </source>
</reference>
<dbReference type="Gene3D" id="3.30.70.2970">
    <property type="entry name" value="Protein of unknown function (DUF541), domain 2"/>
    <property type="match status" value="1"/>
</dbReference>
<dbReference type="Pfam" id="PF04402">
    <property type="entry name" value="SIMPL"/>
    <property type="match status" value="1"/>
</dbReference>